<evidence type="ECO:0000313" key="2">
    <source>
        <dbReference type="EMBL" id="SLN45152.1"/>
    </source>
</evidence>
<feature type="transmembrane region" description="Helical" evidence="1">
    <location>
        <begin position="6"/>
        <end position="27"/>
    </location>
</feature>
<evidence type="ECO:0000256" key="1">
    <source>
        <dbReference type="SAM" id="Phobius"/>
    </source>
</evidence>
<feature type="transmembrane region" description="Helical" evidence="1">
    <location>
        <begin position="75"/>
        <end position="92"/>
    </location>
</feature>
<dbReference type="PANTHER" id="PTHR38446">
    <property type="entry name" value="BLL0914 PROTEIN"/>
    <property type="match status" value="1"/>
</dbReference>
<accession>A0A1Y5SP75</accession>
<organism evidence="2 3">
    <name type="scientific">Pacificibacter marinus</name>
    <dbReference type="NCBI Taxonomy" id="658057"/>
    <lineage>
        <taxon>Bacteria</taxon>
        <taxon>Pseudomonadati</taxon>
        <taxon>Pseudomonadota</taxon>
        <taxon>Alphaproteobacteria</taxon>
        <taxon>Rhodobacterales</taxon>
        <taxon>Roseobacteraceae</taxon>
        <taxon>Pacificibacter</taxon>
    </lineage>
</organism>
<keyword evidence="1" id="KW-0812">Transmembrane</keyword>
<evidence type="ECO:0008006" key="4">
    <source>
        <dbReference type="Google" id="ProtNLM"/>
    </source>
</evidence>
<dbReference type="Proteomes" id="UP000193307">
    <property type="component" value="Unassembled WGS sequence"/>
</dbReference>
<keyword evidence="3" id="KW-1185">Reference proteome</keyword>
<dbReference type="AlphaFoldDB" id="A0A1Y5SP75"/>
<reference evidence="2 3" key="1">
    <citation type="submission" date="2017-03" db="EMBL/GenBank/DDBJ databases">
        <authorList>
            <person name="Afonso C.L."/>
            <person name="Miller P.J."/>
            <person name="Scott M.A."/>
            <person name="Spackman E."/>
            <person name="Goraichik I."/>
            <person name="Dimitrov K.M."/>
            <person name="Suarez D.L."/>
            <person name="Swayne D.E."/>
        </authorList>
    </citation>
    <scope>NUCLEOTIDE SEQUENCE [LARGE SCALE GENOMIC DNA]</scope>
    <source>
        <strain evidence="2 3">CECT 7971</strain>
    </source>
</reference>
<dbReference type="Pfam" id="PF06993">
    <property type="entry name" value="DUF1304"/>
    <property type="match status" value="1"/>
</dbReference>
<feature type="transmembrane region" description="Helical" evidence="1">
    <location>
        <begin position="99"/>
        <end position="115"/>
    </location>
</feature>
<dbReference type="PANTHER" id="PTHR38446:SF1">
    <property type="entry name" value="BLL0914 PROTEIN"/>
    <property type="match status" value="1"/>
</dbReference>
<proteinExistence type="predicted"/>
<dbReference type="STRING" id="658057.SAMN04488032_105150"/>
<evidence type="ECO:0000313" key="3">
    <source>
        <dbReference type="Proteomes" id="UP000193307"/>
    </source>
</evidence>
<protein>
    <recommendedName>
        <fullName evidence="4">DUF1304 domain-containing protein</fullName>
    </recommendedName>
</protein>
<gene>
    <name evidence="2" type="ORF">PAM7971_02175</name>
</gene>
<dbReference type="OrthoDB" id="9803832at2"/>
<dbReference type="EMBL" id="FWFW01000006">
    <property type="protein sequence ID" value="SLN45152.1"/>
    <property type="molecule type" value="Genomic_DNA"/>
</dbReference>
<sequence length="116" mass="12538">MSVIAIILIAAVAVLHAYILYLEMFAWEDKRTRNIFGTTKEFATSTKSLAANQGLYNGFIAAGLFWGLFAGKADVVIFFLLCVCVAGIYGALTVTKKIIFTQGLPAFLALLAVVLL</sequence>
<name>A0A1Y5SP75_9RHOB</name>
<dbReference type="InterPro" id="IPR009732">
    <property type="entry name" value="DUF1304"/>
</dbReference>
<dbReference type="RefSeq" id="WP_085849308.1">
    <property type="nucleotide sequence ID" value="NZ_FNZV01000005.1"/>
</dbReference>
<keyword evidence="1" id="KW-1133">Transmembrane helix</keyword>
<keyword evidence="1" id="KW-0472">Membrane</keyword>
<feature type="transmembrane region" description="Helical" evidence="1">
    <location>
        <begin position="48"/>
        <end position="69"/>
    </location>
</feature>